<dbReference type="NCBIfam" id="TIGR02585">
    <property type="entry name" value="cas_Cst2_DevR"/>
    <property type="match status" value="1"/>
</dbReference>
<dbReference type="InterPro" id="IPR010154">
    <property type="entry name" value="CRISPR-assoc_Cas7/Cst2/DevR"/>
</dbReference>
<comment type="function">
    <text evidence="2">CRISPR (clustered regularly interspaced short palindromic repeat) is an adaptive immune system that provides protection against mobile genetic elements (viruses, transposable elements and conjugative plasmids). CRISPR clusters contain spacers, sequences complementary to antecedent mobile elements, and target invading nucleic acids. CRISPR clusters are transcribed and processed into CRISPR RNA (crRNA).</text>
</comment>
<keyword evidence="4" id="KW-1185">Reference proteome</keyword>
<accession>F7YTK9</accession>
<proteinExistence type="predicted"/>
<dbReference type="RefSeq" id="WP_013932450.1">
    <property type="nucleotide sequence ID" value="NC_015707.1"/>
</dbReference>
<gene>
    <name evidence="3" type="ORF">Theth_1158</name>
</gene>
<keyword evidence="1" id="KW-0051">Antiviral defense</keyword>
<dbReference type="Proteomes" id="UP000006804">
    <property type="component" value="Chromosome"/>
</dbReference>
<name>F7YTK9_9THEM</name>
<evidence type="ECO:0000256" key="1">
    <source>
        <dbReference type="ARBA" id="ARBA00023118"/>
    </source>
</evidence>
<sequence length="322" mass="36641">MNKPKAVCIGYLSKVSVGNVNSSHTEGNVIVAKKVTLPDGNFIPYYSGQCIRRIIKDRFEDFSLEVSDLAAKVENKQVLPPVRPWEFIDEDLFGYMEPGGRKRTSPVRVSAAIGLFQYQGDRDLGTRNFQRFGLEASEGGNMYETEVYANLFRGNILVELDRLGVFSDLEIGEEAGKHLKDLERVEKNGRIIWVLPKEKRVERLKWLLEAVKTLWGGGRTARLLSDLSPKFFAYAKLTTKHPVFLESIEVKYSQGKYELILDPLLSTVKKFGDYADRFIFGFESGFLSNENDIRKAFSEHNKVTVCHIHEAFEEAKKDVESI</sequence>
<dbReference type="AlphaFoldDB" id="F7YTK9"/>
<dbReference type="InterPro" id="IPR013414">
    <property type="entry name" value="Cas7/Cst2/DevR_sub_I-B/Tneap"/>
</dbReference>
<dbReference type="GO" id="GO:0051607">
    <property type="term" value="P:defense response to virus"/>
    <property type="evidence" value="ECO:0007669"/>
    <property type="project" value="UniProtKB-KW"/>
</dbReference>
<dbReference type="Pfam" id="PF01905">
    <property type="entry name" value="DevR"/>
    <property type="match status" value="1"/>
</dbReference>
<dbReference type="OrthoDB" id="9781560at2"/>
<evidence type="ECO:0000256" key="2">
    <source>
        <dbReference type="ARBA" id="ARBA00025626"/>
    </source>
</evidence>
<dbReference type="NCBIfam" id="TIGR01875">
    <property type="entry name" value="cas_MJ0381"/>
    <property type="match status" value="1"/>
</dbReference>
<dbReference type="HOGENOM" id="CLU_068035_0_0_0"/>
<organism evidence="3 4">
    <name type="scientific">Pseudothermotoga thermarum DSM 5069</name>
    <dbReference type="NCBI Taxonomy" id="688269"/>
    <lineage>
        <taxon>Bacteria</taxon>
        <taxon>Thermotogati</taxon>
        <taxon>Thermotogota</taxon>
        <taxon>Thermotogae</taxon>
        <taxon>Thermotogales</taxon>
        <taxon>Thermotogaceae</taxon>
        <taxon>Pseudothermotoga</taxon>
    </lineage>
</organism>
<reference evidence="3 4" key="1">
    <citation type="submission" date="2010-11" db="EMBL/GenBank/DDBJ databases">
        <title>The complete genome of Thermotoga thermarum DSM 5069.</title>
        <authorList>
            <consortium name="US DOE Joint Genome Institute (JGI-PGF)"/>
            <person name="Lucas S."/>
            <person name="Copeland A."/>
            <person name="Lapidus A."/>
            <person name="Bruce D."/>
            <person name="Goodwin L."/>
            <person name="Pitluck S."/>
            <person name="Kyrpides N."/>
            <person name="Mavromatis K."/>
            <person name="Ivanova N."/>
            <person name="Zeytun A."/>
            <person name="Brettin T."/>
            <person name="Detter J.C."/>
            <person name="Tapia R."/>
            <person name="Han C."/>
            <person name="Land M."/>
            <person name="Hauser L."/>
            <person name="Markowitz V."/>
            <person name="Cheng J.-F."/>
            <person name="Hugenholtz P."/>
            <person name="Woyke T."/>
            <person name="Wu D."/>
            <person name="Spring S."/>
            <person name="Schroeder M."/>
            <person name="Brambilla E."/>
            <person name="Klenk H.-P."/>
            <person name="Eisen J.A."/>
        </authorList>
    </citation>
    <scope>NUCLEOTIDE SEQUENCE [LARGE SCALE GENOMIC DNA]</scope>
    <source>
        <strain evidence="3 4">DSM 5069</strain>
    </source>
</reference>
<dbReference type="eggNOG" id="COG1857">
    <property type="taxonomic scope" value="Bacteria"/>
</dbReference>
<evidence type="ECO:0000313" key="4">
    <source>
        <dbReference type="Proteomes" id="UP000006804"/>
    </source>
</evidence>
<dbReference type="EMBL" id="CP002351">
    <property type="protein sequence ID" value="AEH51231.1"/>
    <property type="molecule type" value="Genomic_DNA"/>
</dbReference>
<dbReference type="PATRIC" id="fig|688269.3.peg.1193"/>
<dbReference type="KEGG" id="tta:Theth_1158"/>
<evidence type="ECO:0000313" key="3">
    <source>
        <dbReference type="EMBL" id="AEH51231.1"/>
    </source>
</evidence>
<protein>
    <submittedName>
        <fullName evidence="3">CRISPR-associated autoregulator, Cst2 family</fullName>
    </submittedName>
</protein>
<dbReference type="STRING" id="688269.Theth_1158"/>